<dbReference type="EMBL" id="LXQA010066266">
    <property type="protein sequence ID" value="MCI07679.1"/>
    <property type="molecule type" value="Genomic_DNA"/>
</dbReference>
<dbReference type="InterPro" id="IPR004274">
    <property type="entry name" value="FCP1_dom"/>
</dbReference>
<dbReference type="SUPFAM" id="SSF56784">
    <property type="entry name" value="HAD-like"/>
    <property type="match status" value="1"/>
</dbReference>
<keyword evidence="1" id="KW-0653">Protein transport</keyword>
<reference evidence="3 4" key="1">
    <citation type="journal article" date="2018" name="Front. Plant Sci.">
        <title>Red Clover (Trifolium pratense) and Zigzag Clover (T. medium) - A Picture of Genomic Similarities and Differences.</title>
        <authorList>
            <person name="Dluhosova J."/>
            <person name="Istvanek J."/>
            <person name="Nedelnik J."/>
            <person name="Repkova J."/>
        </authorList>
    </citation>
    <scope>NUCLEOTIDE SEQUENCE [LARGE SCALE GENOMIC DNA]</scope>
    <source>
        <strain evidence="4">cv. 10/8</strain>
        <tissue evidence="3">Leaf</tissue>
    </source>
</reference>
<dbReference type="Gene3D" id="3.40.50.1000">
    <property type="entry name" value="HAD superfamily/HAD-like"/>
    <property type="match status" value="1"/>
</dbReference>
<dbReference type="Proteomes" id="UP000265520">
    <property type="component" value="Unassembled WGS sequence"/>
</dbReference>
<dbReference type="GO" id="GO:0005744">
    <property type="term" value="C:TIM23 mitochondrial import inner membrane translocase complex"/>
    <property type="evidence" value="ECO:0007669"/>
    <property type="project" value="UniProtKB-UniRule"/>
</dbReference>
<evidence type="ECO:0000259" key="2">
    <source>
        <dbReference type="Pfam" id="PF03031"/>
    </source>
</evidence>
<name>A0A392P880_9FABA</name>
<dbReference type="AlphaFoldDB" id="A0A392P880"/>
<comment type="function">
    <text evidence="1">Essential component of the TIM23 complex, a complex that mediates the translocation of transit peptide-containing proteins across the mitochondrial inner membrane.</text>
</comment>
<evidence type="ECO:0000313" key="4">
    <source>
        <dbReference type="Proteomes" id="UP000265520"/>
    </source>
</evidence>
<comment type="similarity">
    <text evidence="1">Belongs to the TIM50 family.</text>
</comment>
<comment type="subcellular location">
    <subcellularLocation>
        <location evidence="1">Mitochondrion inner membrane</location>
        <topology evidence="1">Single-pass membrane protein</topology>
    </subcellularLocation>
</comment>
<keyword evidence="1" id="KW-0496">Mitochondrion</keyword>
<accession>A0A392P880</accession>
<protein>
    <recommendedName>
        <fullName evidence="1">Mitochondrial import inner membrane translocase subunit TIM50</fullName>
    </recommendedName>
</protein>
<keyword evidence="1" id="KW-0809">Transit peptide</keyword>
<dbReference type="InterPro" id="IPR036412">
    <property type="entry name" value="HAD-like_sf"/>
</dbReference>
<sequence length="68" mass="7639">MVNDDTEISDVCSCQVYKLHVNNGIPIESWFDDPSDSALISLLPFLEKLVDVDDVRPVIAEKFGNKKD</sequence>
<dbReference type="Pfam" id="PF03031">
    <property type="entry name" value="NIF"/>
    <property type="match status" value="1"/>
</dbReference>
<keyword evidence="4" id="KW-1185">Reference proteome</keyword>
<feature type="domain" description="FCP1 homology" evidence="2">
    <location>
        <begin position="15"/>
        <end position="56"/>
    </location>
</feature>
<comment type="subunit">
    <text evidence="1">Component of the TIM23 complex.</text>
</comment>
<dbReference type="InterPro" id="IPR023214">
    <property type="entry name" value="HAD_sf"/>
</dbReference>
<proteinExistence type="inferred from homology"/>
<evidence type="ECO:0000313" key="3">
    <source>
        <dbReference type="EMBL" id="MCI07679.1"/>
    </source>
</evidence>
<dbReference type="InterPro" id="IPR050365">
    <property type="entry name" value="TIM50"/>
</dbReference>
<comment type="caution">
    <text evidence="3">The sequence shown here is derived from an EMBL/GenBank/DDBJ whole genome shotgun (WGS) entry which is preliminary data.</text>
</comment>
<dbReference type="GO" id="GO:0015031">
    <property type="term" value="P:protein transport"/>
    <property type="evidence" value="ECO:0007669"/>
    <property type="project" value="UniProtKB-KW"/>
</dbReference>
<keyword evidence="1" id="KW-0811">Translocation</keyword>
<organism evidence="3 4">
    <name type="scientific">Trifolium medium</name>
    <dbReference type="NCBI Taxonomy" id="97028"/>
    <lineage>
        <taxon>Eukaryota</taxon>
        <taxon>Viridiplantae</taxon>
        <taxon>Streptophyta</taxon>
        <taxon>Embryophyta</taxon>
        <taxon>Tracheophyta</taxon>
        <taxon>Spermatophyta</taxon>
        <taxon>Magnoliopsida</taxon>
        <taxon>eudicotyledons</taxon>
        <taxon>Gunneridae</taxon>
        <taxon>Pentapetalae</taxon>
        <taxon>rosids</taxon>
        <taxon>fabids</taxon>
        <taxon>Fabales</taxon>
        <taxon>Fabaceae</taxon>
        <taxon>Papilionoideae</taxon>
        <taxon>50 kb inversion clade</taxon>
        <taxon>NPAAA clade</taxon>
        <taxon>Hologalegina</taxon>
        <taxon>IRL clade</taxon>
        <taxon>Trifolieae</taxon>
        <taxon>Trifolium</taxon>
    </lineage>
</organism>
<dbReference type="PANTHER" id="PTHR12210">
    <property type="entry name" value="DULLARD PROTEIN PHOSPHATASE"/>
    <property type="match status" value="1"/>
</dbReference>
<evidence type="ECO:0000256" key="1">
    <source>
        <dbReference type="RuleBase" id="RU365079"/>
    </source>
</evidence>
<keyword evidence="1" id="KW-0813">Transport</keyword>